<evidence type="ECO:0008006" key="4">
    <source>
        <dbReference type="Google" id="ProtNLM"/>
    </source>
</evidence>
<protein>
    <recommendedName>
        <fullName evidence="4">C2H2-type domain-containing protein</fullName>
    </recommendedName>
</protein>
<feature type="compositionally biased region" description="Basic and acidic residues" evidence="1">
    <location>
        <begin position="12"/>
        <end position="24"/>
    </location>
</feature>
<evidence type="ECO:0000313" key="2">
    <source>
        <dbReference type="EMBL" id="PSR76393.1"/>
    </source>
</evidence>
<evidence type="ECO:0000313" key="3">
    <source>
        <dbReference type="Proteomes" id="UP000186601"/>
    </source>
</evidence>
<organism evidence="2 3">
    <name type="scientific">Hermanssonia centrifuga</name>
    <dbReference type="NCBI Taxonomy" id="98765"/>
    <lineage>
        <taxon>Eukaryota</taxon>
        <taxon>Fungi</taxon>
        <taxon>Dikarya</taxon>
        <taxon>Basidiomycota</taxon>
        <taxon>Agaricomycotina</taxon>
        <taxon>Agaricomycetes</taxon>
        <taxon>Polyporales</taxon>
        <taxon>Meruliaceae</taxon>
        <taxon>Hermanssonia</taxon>
    </lineage>
</organism>
<feature type="region of interest" description="Disordered" evidence="1">
    <location>
        <begin position="1"/>
        <end position="30"/>
    </location>
</feature>
<feature type="compositionally biased region" description="Basic residues" evidence="1">
    <location>
        <begin position="1"/>
        <end position="11"/>
    </location>
</feature>
<feature type="compositionally biased region" description="Basic and acidic residues" evidence="1">
    <location>
        <begin position="103"/>
        <end position="116"/>
    </location>
</feature>
<name>A0A2R6NTJ3_9APHY</name>
<sequence>MRVPKAKQARKLKSETRKPKGEIRKPKRETKTVQVLGEWYKQFFACAYQRQDTETGAISDCSHHTEQKSNMRTHHRQHTGEAIFCPEPDCSFECLDPARLTHHKQDGHNPELETPKQKSSAPRKTKSVALPTKSARGLAVMDGGSLVLLKPVSHTPGSPQEFYAIQHREIGTVPIPASYLERSAQKPLDNELIYYTAPSEQPNEYYSDPSVDDVPPPYPYSQPLTSSAPGPLSHTSNSLHHFNASHHEYNGHSIQYGSIPQEGYHFNLRIPSGTGQGRLAYPRVVHTPQTSYNPPSYYPDSPPLYELPPPQRSYPGRGRSSFALDTSLTSYNPYNQSATHSSNPPFNYLYNHI</sequence>
<feature type="region of interest" description="Disordered" evidence="1">
    <location>
        <begin position="200"/>
        <end position="236"/>
    </location>
</feature>
<dbReference type="EMBL" id="MLYV02000847">
    <property type="protein sequence ID" value="PSR76393.1"/>
    <property type="molecule type" value="Genomic_DNA"/>
</dbReference>
<dbReference type="OrthoDB" id="654211at2759"/>
<proteinExistence type="predicted"/>
<comment type="caution">
    <text evidence="2">The sequence shown here is derived from an EMBL/GenBank/DDBJ whole genome shotgun (WGS) entry which is preliminary data.</text>
</comment>
<reference evidence="2 3" key="1">
    <citation type="submission" date="2018-02" db="EMBL/GenBank/DDBJ databases">
        <title>Genome sequence of the basidiomycete white-rot fungus Phlebia centrifuga.</title>
        <authorList>
            <person name="Granchi Z."/>
            <person name="Peng M."/>
            <person name="de Vries R.P."/>
            <person name="Hilden K."/>
            <person name="Makela M.R."/>
            <person name="Grigoriev I."/>
            <person name="Riley R."/>
        </authorList>
    </citation>
    <scope>NUCLEOTIDE SEQUENCE [LARGE SCALE GENOMIC DNA]</scope>
    <source>
        <strain evidence="2 3">FBCC195</strain>
    </source>
</reference>
<gene>
    <name evidence="2" type="ORF">PHLCEN_2v8489</name>
</gene>
<feature type="region of interest" description="Disordered" evidence="1">
    <location>
        <begin position="101"/>
        <end position="130"/>
    </location>
</feature>
<accession>A0A2R6NTJ3</accession>
<keyword evidence="3" id="KW-1185">Reference proteome</keyword>
<dbReference type="AlphaFoldDB" id="A0A2R6NTJ3"/>
<dbReference type="Proteomes" id="UP000186601">
    <property type="component" value="Unassembled WGS sequence"/>
</dbReference>
<evidence type="ECO:0000256" key="1">
    <source>
        <dbReference type="SAM" id="MobiDB-lite"/>
    </source>
</evidence>
<feature type="compositionally biased region" description="Polar residues" evidence="1">
    <location>
        <begin position="222"/>
        <end position="236"/>
    </location>
</feature>